<keyword evidence="5" id="KW-0808">Transferase</keyword>
<keyword evidence="6" id="KW-0053">Apoptosis</keyword>
<evidence type="ECO:0000256" key="11">
    <source>
        <dbReference type="ARBA" id="ARBA00039894"/>
    </source>
</evidence>
<dbReference type="GO" id="GO:0004869">
    <property type="term" value="F:cysteine-type endopeptidase inhibitor activity"/>
    <property type="evidence" value="ECO:0007669"/>
    <property type="project" value="TreeGrafter"/>
</dbReference>
<evidence type="ECO:0000256" key="13">
    <source>
        <dbReference type="ARBA" id="ARBA00042316"/>
    </source>
</evidence>
<evidence type="ECO:0000256" key="9">
    <source>
        <dbReference type="ARBA" id="ARBA00022840"/>
    </source>
</evidence>
<evidence type="ECO:0000313" key="17">
    <source>
        <dbReference type="EMBL" id="JAP79453.1"/>
    </source>
</evidence>
<proteinExistence type="predicted"/>
<evidence type="ECO:0000256" key="8">
    <source>
        <dbReference type="ARBA" id="ARBA00022786"/>
    </source>
</evidence>
<dbReference type="GO" id="GO:0005737">
    <property type="term" value="C:cytoplasm"/>
    <property type="evidence" value="ECO:0007669"/>
    <property type="project" value="UniProtKB-SubCell"/>
</dbReference>
<evidence type="ECO:0000256" key="1">
    <source>
        <dbReference type="ARBA" id="ARBA00004123"/>
    </source>
</evidence>
<evidence type="ECO:0000256" key="4">
    <source>
        <dbReference type="ARBA" id="ARBA00022490"/>
    </source>
</evidence>
<dbReference type="EC" id="2.3.2.23" evidence="3"/>
<dbReference type="Pfam" id="PF00179">
    <property type="entry name" value="UQ_con"/>
    <property type="match status" value="1"/>
</dbReference>
<keyword evidence="10" id="KW-0539">Nucleus</keyword>
<dbReference type="PANTHER" id="PTHR46116:SF26">
    <property type="entry name" value="UBIQUITIN-CONJUGATING ENZYME E2 Z"/>
    <property type="match status" value="1"/>
</dbReference>
<dbReference type="SMART" id="SM00212">
    <property type="entry name" value="UBCc"/>
    <property type="match status" value="1"/>
</dbReference>
<reference evidence="17" key="1">
    <citation type="journal article" date="2016" name="Ticks Tick Borne Dis.">
        <title>De novo assembly and annotation of the salivary gland transcriptome of Rhipicephalus appendiculatus male and female ticks during blood feeding.</title>
        <authorList>
            <person name="de Castro M.H."/>
            <person name="de Klerk D."/>
            <person name="Pienaar R."/>
            <person name="Latif A.A."/>
            <person name="Rees D.J."/>
            <person name="Mans B.J."/>
        </authorList>
    </citation>
    <scope>NUCLEOTIDE SEQUENCE</scope>
    <source>
        <tissue evidence="17">Salivary glands</tissue>
    </source>
</reference>
<evidence type="ECO:0000256" key="5">
    <source>
        <dbReference type="ARBA" id="ARBA00022679"/>
    </source>
</evidence>
<dbReference type="EMBL" id="GEDV01009104">
    <property type="protein sequence ID" value="JAP79453.1"/>
    <property type="molecule type" value="Transcribed_RNA"/>
</dbReference>
<dbReference type="PROSITE" id="PS50127">
    <property type="entry name" value="UBC_2"/>
    <property type="match status" value="1"/>
</dbReference>
<dbReference type="GO" id="GO:0006915">
    <property type="term" value="P:apoptotic process"/>
    <property type="evidence" value="ECO:0007669"/>
    <property type="project" value="UniProtKB-KW"/>
</dbReference>
<sequence length="266" mass="29657">MAATQAATAVPAGTSRRGTESRDINSVPPEDTPTYLTRVKRDIEDFFADPPPGIYIAPDENDIAEIHALVMGPSGTPYEDGFFEFHIRCPADYPLKPPTVRFLTTDSGRVRFNPNLYKCGSICLNILGSGWSPAQGIESLLVSIQSLLNQDPFYNEPGYVKGQMDDYASSYKAVVEHETIRVAVCDTVAACLNGTSTLPPTLRDVVLKKFLERYDRYEAAVKSKLHLSGKDMEEKYYFHKGTFEYAGLLTRLQDLRQKVMDRAQGQ</sequence>
<dbReference type="Gene3D" id="3.10.110.10">
    <property type="entry name" value="Ubiquitin Conjugating Enzyme"/>
    <property type="match status" value="1"/>
</dbReference>
<dbReference type="InterPro" id="IPR000608">
    <property type="entry name" value="UBC"/>
</dbReference>
<evidence type="ECO:0000259" key="16">
    <source>
        <dbReference type="PROSITE" id="PS50127"/>
    </source>
</evidence>
<feature type="region of interest" description="Disordered" evidence="15">
    <location>
        <begin position="1"/>
        <end position="33"/>
    </location>
</feature>
<dbReference type="GO" id="GO:0005524">
    <property type="term" value="F:ATP binding"/>
    <property type="evidence" value="ECO:0007669"/>
    <property type="project" value="UniProtKB-KW"/>
</dbReference>
<feature type="domain" description="UBC core" evidence="16">
    <location>
        <begin position="34"/>
        <end position="184"/>
    </location>
</feature>
<dbReference type="GO" id="GO:0061631">
    <property type="term" value="F:ubiquitin conjugating enzyme activity"/>
    <property type="evidence" value="ECO:0007669"/>
    <property type="project" value="UniProtKB-EC"/>
</dbReference>
<comment type="subcellular location">
    <subcellularLocation>
        <location evidence="2">Cytoplasm</location>
    </subcellularLocation>
    <subcellularLocation>
        <location evidence="1">Nucleus</location>
    </subcellularLocation>
</comment>
<keyword evidence="4" id="KW-0963">Cytoplasm</keyword>
<keyword evidence="8" id="KW-0833">Ubl conjugation pathway</keyword>
<dbReference type="CDD" id="cd23809">
    <property type="entry name" value="UBCc_UBE2Z"/>
    <property type="match status" value="1"/>
</dbReference>
<dbReference type="InterPro" id="IPR016135">
    <property type="entry name" value="UBQ-conjugating_enzyme/RWD"/>
</dbReference>
<evidence type="ECO:0000256" key="7">
    <source>
        <dbReference type="ARBA" id="ARBA00022741"/>
    </source>
</evidence>
<evidence type="ECO:0000256" key="12">
    <source>
        <dbReference type="ARBA" id="ARBA00041798"/>
    </source>
</evidence>
<keyword evidence="9" id="KW-0067">ATP-binding</keyword>
<keyword evidence="7" id="KW-0547">Nucleotide-binding</keyword>
<evidence type="ECO:0000256" key="3">
    <source>
        <dbReference type="ARBA" id="ARBA00012486"/>
    </source>
</evidence>
<dbReference type="GO" id="GO:0043066">
    <property type="term" value="P:negative regulation of apoptotic process"/>
    <property type="evidence" value="ECO:0007669"/>
    <property type="project" value="TreeGrafter"/>
</dbReference>
<feature type="compositionally biased region" description="Low complexity" evidence="15">
    <location>
        <begin position="1"/>
        <end position="14"/>
    </location>
</feature>
<protein>
    <recommendedName>
        <fullName evidence="11">Ubiquitin-conjugating enzyme E2 Z</fullName>
        <ecNumber evidence="3">2.3.2.23</ecNumber>
    </recommendedName>
    <alternativeName>
        <fullName evidence="12">E2 ubiquitin-conjugating enzyme Z</fullName>
    </alternativeName>
    <alternativeName>
        <fullName evidence="14">Ubiquitin carrier protein Z</fullName>
    </alternativeName>
    <alternativeName>
        <fullName evidence="13">Ubiquitin-protein ligase Z</fullName>
    </alternativeName>
</protein>
<dbReference type="SUPFAM" id="SSF54495">
    <property type="entry name" value="UBC-like"/>
    <property type="match status" value="1"/>
</dbReference>
<evidence type="ECO:0000256" key="15">
    <source>
        <dbReference type="SAM" id="MobiDB-lite"/>
    </source>
</evidence>
<dbReference type="AlphaFoldDB" id="A0A131YJI3"/>
<evidence type="ECO:0000256" key="2">
    <source>
        <dbReference type="ARBA" id="ARBA00004496"/>
    </source>
</evidence>
<evidence type="ECO:0000256" key="6">
    <source>
        <dbReference type="ARBA" id="ARBA00022703"/>
    </source>
</evidence>
<name>A0A131YJI3_RHIAP</name>
<dbReference type="PANTHER" id="PTHR46116">
    <property type="entry name" value="(E3-INDEPENDENT) E2 UBIQUITIN-CONJUGATING ENZYME"/>
    <property type="match status" value="1"/>
</dbReference>
<dbReference type="GO" id="GO:0005634">
    <property type="term" value="C:nucleus"/>
    <property type="evidence" value="ECO:0007669"/>
    <property type="project" value="UniProtKB-SubCell"/>
</dbReference>
<evidence type="ECO:0000256" key="14">
    <source>
        <dbReference type="ARBA" id="ARBA00042401"/>
    </source>
</evidence>
<accession>A0A131YJI3</accession>
<organism evidence="17">
    <name type="scientific">Rhipicephalus appendiculatus</name>
    <name type="common">Brown ear tick</name>
    <dbReference type="NCBI Taxonomy" id="34631"/>
    <lineage>
        <taxon>Eukaryota</taxon>
        <taxon>Metazoa</taxon>
        <taxon>Ecdysozoa</taxon>
        <taxon>Arthropoda</taxon>
        <taxon>Chelicerata</taxon>
        <taxon>Arachnida</taxon>
        <taxon>Acari</taxon>
        <taxon>Parasitiformes</taxon>
        <taxon>Ixodida</taxon>
        <taxon>Ixodoidea</taxon>
        <taxon>Ixodidae</taxon>
        <taxon>Rhipicephalinae</taxon>
        <taxon>Rhipicephalus</taxon>
        <taxon>Rhipicephalus</taxon>
    </lineage>
</organism>
<evidence type="ECO:0000256" key="10">
    <source>
        <dbReference type="ARBA" id="ARBA00023242"/>
    </source>
</evidence>